<dbReference type="EMBL" id="AAHDEP010000007">
    <property type="protein sequence ID" value="EBU7984342.1"/>
    <property type="molecule type" value="Genomic_DNA"/>
</dbReference>
<accession>A0A5V6M2V2</accession>
<dbReference type="InterPro" id="IPR025671">
    <property type="entry name" value="HXXEE"/>
</dbReference>
<proteinExistence type="predicted"/>
<protein>
    <submittedName>
        <fullName evidence="2">HXXEE domain-containing protein</fullName>
    </submittedName>
</protein>
<dbReference type="Proteomes" id="UP000839928">
    <property type="component" value="Unassembled WGS sequence"/>
</dbReference>
<keyword evidence="1" id="KW-0812">Transmembrane</keyword>
<feature type="transmembrane region" description="Helical" evidence="1">
    <location>
        <begin position="163"/>
        <end position="185"/>
    </location>
</feature>
<comment type="caution">
    <text evidence="2">The sequence shown here is derived from an EMBL/GenBank/DDBJ whole genome shotgun (WGS) entry which is preliminary data.</text>
</comment>
<gene>
    <name evidence="2" type="ORF">DLB38_06095</name>
</gene>
<feature type="transmembrane region" description="Helical" evidence="1">
    <location>
        <begin position="106"/>
        <end position="125"/>
    </location>
</feature>
<feature type="transmembrane region" description="Helical" evidence="1">
    <location>
        <begin position="79"/>
        <end position="100"/>
    </location>
</feature>
<dbReference type="Pfam" id="PF13787">
    <property type="entry name" value="HXXEE"/>
    <property type="match status" value="1"/>
</dbReference>
<sequence>MKEDTMKQFLMKHNLALFSLVATCVLIYTLANWQVMPFTQRMLGLFVFGITLHLWEEGRFPGGFTEMIAEKLNFKADDIHFGQIITSCYVVFIVFVPLFFPHVLFLAIAPMLLGLLEPVAHLLAIRMSSTRYYSPGLVTAVVVLMPISLYTLHHIATHMETHFSTWLMAFLYMLVGLLIAQRLVISASGMKYSEFLKNVRRRLFAK</sequence>
<dbReference type="AlphaFoldDB" id="A0A5V6M2V2"/>
<evidence type="ECO:0000256" key="1">
    <source>
        <dbReference type="SAM" id="Phobius"/>
    </source>
</evidence>
<keyword evidence="1" id="KW-1133">Transmembrane helix</keyword>
<organism evidence="2">
    <name type="scientific">Salmonella enterica subsp. enterica serovar Agona</name>
    <dbReference type="NCBI Taxonomy" id="58095"/>
    <lineage>
        <taxon>Bacteria</taxon>
        <taxon>Pseudomonadati</taxon>
        <taxon>Pseudomonadota</taxon>
        <taxon>Gammaproteobacteria</taxon>
        <taxon>Enterobacterales</taxon>
        <taxon>Enterobacteriaceae</taxon>
        <taxon>Salmonella</taxon>
    </lineage>
</organism>
<feature type="transmembrane region" description="Helical" evidence="1">
    <location>
        <begin position="132"/>
        <end position="151"/>
    </location>
</feature>
<evidence type="ECO:0000313" key="2">
    <source>
        <dbReference type="EMBL" id="EBU7984342.1"/>
    </source>
</evidence>
<keyword evidence="1" id="KW-0472">Membrane</keyword>
<reference evidence="2" key="1">
    <citation type="submission" date="2018-05" db="EMBL/GenBank/DDBJ databases">
        <authorList>
            <person name="Ashton P.M."/>
            <person name="Dallman T."/>
            <person name="Nair S."/>
            <person name="De Pinna E."/>
            <person name="Peters T."/>
            <person name="Grant K."/>
        </authorList>
    </citation>
    <scope>NUCLEOTIDE SEQUENCE [LARGE SCALE GENOMIC DNA]</scope>
    <source>
        <strain evidence="2">250819</strain>
    </source>
</reference>
<name>A0A5V6M2V2_SALET</name>